<dbReference type="GO" id="GO:0005524">
    <property type="term" value="F:ATP binding"/>
    <property type="evidence" value="ECO:0007669"/>
    <property type="project" value="UniProtKB-KW"/>
</dbReference>
<keyword evidence="4" id="KW-0067">ATP-binding</keyword>
<comment type="subcellular location">
    <subcellularLocation>
        <location evidence="1">Cell membrane</location>
        <topology evidence="1">Peripheral membrane protein</topology>
    </subcellularLocation>
</comment>
<accession>A0A917BLC3</accession>
<dbReference type="PROSITE" id="PS50893">
    <property type="entry name" value="ABC_TRANSPORTER_2"/>
    <property type="match status" value="1"/>
</dbReference>
<dbReference type="InterPro" id="IPR003439">
    <property type="entry name" value="ABC_transporter-like_ATP-bd"/>
</dbReference>
<evidence type="ECO:0000259" key="6">
    <source>
        <dbReference type="PROSITE" id="PS50893"/>
    </source>
</evidence>
<organism evidence="7 8">
    <name type="scientific">Ornithinimicrobium tianjinense</name>
    <dbReference type="NCBI Taxonomy" id="1195761"/>
    <lineage>
        <taxon>Bacteria</taxon>
        <taxon>Bacillati</taxon>
        <taxon>Actinomycetota</taxon>
        <taxon>Actinomycetes</taxon>
        <taxon>Micrococcales</taxon>
        <taxon>Ornithinimicrobiaceae</taxon>
        <taxon>Ornithinimicrobium</taxon>
    </lineage>
</organism>
<dbReference type="InterPro" id="IPR017871">
    <property type="entry name" value="ABC_transporter-like_CS"/>
</dbReference>
<dbReference type="PROSITE" id="PS00211">
    <property type="entry name" value="ABC_TRANSPORTER_1"/>
    <property type="match status" value="1"/>
</dbReference>
<keyword evidence="5" id="KW-0046">Antibiotic resistance</keyword>
<dbReference type="SMART" id="SM00382">
    <property type="entry name" value="AAA"/>
    <property type="match status" value="1"/>
</dbReference>
<dbReference type="GO" id="GO:0016887">
    <property type="term" value="F:ATP hydrolysis activity"/>
    <property type="evidence" value="ECO:0007669"/>
    <property type="project" value="InterPro"/>
</dbReference>
<evidence type="ECO:0000313" key="8">
    <source>
        <dbReference type="Proteomes" id="UP000605670"/>
    </source>
</evidence>
<name>A0A917BLC3_9MICO</name>
<dbReference type="EMBL" id="BMEM01000001">
    <property type="protein sequence ID" value="GGF48000.1"/>
    <property type="molecule type" value="Genomic_DNA"/>
</dbReference>
<evidence type="ECO:0000256" key="1">
    <source>
        <dbReference type="ARBA" id="ARBA00004202"/>
    </source>
</evidence>
<evidence type="ECO:0000256" key="5">
    <source>
        <dbReference type="ARBA" id="ARBA00023251"/>
    </source>
</evidence>
<dbReference type="Pfam" id="PF00005">
    <property type="entry name" value="ABC_tran"/>
    <property type="match status" value="1"/>
</dbReference>
<comment type="caution">
    <text evidence="7">The sequence shown here is derived from an EMBL/GenBank/DDBJ whole genome shotgun (WGS) entry which is preliminary data.</text>
</comment>
<dbReference type="Gene3D" id="3.40.50.300">
    <property type="entry name" value="P-loop containing nucleotide triphosphate hydrolases"/>
    <property type="match status" value="1"/>
</dbReference>
<dbReference type="PANTHER" id="PTHR42711">
    <property type="entry name" value="ABC TRANSPORTER ATP-BINDING PROTEIN"/>
    <property type="match status" value="1"/>
</dbReference>
<dbReference type="InterPro" id="IPR050763">
    <property type="entry name" value="ABC_transporter_ATP-binding"/>
</dbReference>
<dbReference type="Proteomes" id="UP000605670">
    <property type="component" value="Unassembled WGS sequence"/>
</dbReference>
<dbReference type="GO" id="GO:0005886">
    <property type="term" value="C:plasma membrane"/>
    <property type="evidence" value="ECO:0007669"/>
    <property type="project" value="UniProtKB-SubCell"/>
</dbReference>
<dbReference type="CDD" id="cd03230">
    <property type="entry name" value="ABC_DR_subfamily_A"/>
    <property type="match status" value="1"/>
</dbReference>
<evidence type="ECO:0000256" key="2">
    <source>
        <dbReference type="ARBA" id="ARBA00022448"/>
    </source>
</evidence>
<protein>
    <recommendedName>
        <fullName evidence="6">ABC transporter domain-containing protein</fullName>
    </recommendedName>
</protein>
<evidence type="ECO:0000313" key="7">
    <source>
        <dbReference type="EMBL" id="GGF48000.1"/>
    </source>
</evidence>
<gene>
    <name evidence="7" type="ORF">GCM10011366_14730</name>
</gene>
<dbReference type="InterPro" id="IPR027417">
    <property type="entry name" value="P-loop_NTPase"/>
</dbReference>
<sequence>MTLTPALEMTGVSRRFGTTEALRGLTWSARAGEVTCVLGPNGAGKTTAMEIATGLQRPDEGSVRVLGTDPWHAPAAHRARVGVMLQDGGLPQSVRPVRLLEHLARFWDRPADVDALVMRLGIDAYAGTTVRRLSGGQRQRVALAAALVGRPEVVFLDEPTAGLDPHARREVHALVRETADSGVATVVTTHSFEEAERLADRVVVIVAGRVAAAGTVAEVAGPQGLETAYFALADGSAR</sequence>
<dbReference type="SUPFAM" id="SSF52540">
    <property type="entry name" value="P-loop containing nucleoside triphosphate hydrolases"/>
    <property type="match status" value="1"/>
</dbReference>
<reference evidence="7" key="1">
    <citation type="journal article" date="2014" name="Int. J. Syst. Evol. Microbiol.">
        <title>Complete genome sequence of Corynebacterium casei LMG S-19264T (=DSM 44701T), isolated from a smear-ripened cheese.</title>
        <authorList>
            <consortium name="US DOE Joint Genome Institute (JGI-PGF)"/>
            <person name="Walter F."/>
            <person name="Albersmeier A."/>
            <person name="Kalinowski J."/>
            <person name="Ruckert C."/>
        </authorList>
    </citation>
    <scope>NUCLEOTIDE SEQUENCE</scope>
    <source>
        <strain evidence="7">CGMCC 1.12160</strain>
    </source>
</reference>
<keyword evidence="2" id="KW-0813">Transport</keyword>
<dbReference type="GO" id="GO:0046677">
    <property type="term" value="P:response to antibiotic"/>
    <property type="evidence" value="ECO:0007669"/>
    <property type="project" value="UniProtKB-KW"/>
</dbReference>
<evidence type="ECO:0000256" key="3">
    <source>
        <dbReference type="ARBA" id="ARBA00022741"/>
    </source>
</evidence>
<dbReference type="PANTHER" id="PTHR42711:SF16">
    <property type="entry name" value="ABC TRANSPORTER ATP-BINDING PROTEIN"/>
    <property type="match status" value="1"/>
</dbReference>
<dbReference type="InterPro" id="IPR003593">
    <property type="entry name" value="AAA+_ATPase"/>
</dbReference>
<dbReference type="AlphaFoldDB" id="A0A917BLC3"/>
<reference evidence="7" key="2">
    <citation type="submission" date="2020-09" db="EMBL/GenBank/DDBJ databases">
        <authorList>
            <person name="Sun Q."/>
            <person name="Zhou Y."/>
        </authorList>
    </citation>
    <scope>NUCLEOTIDE SEQUENCE</scope>
    <source>
        <strain evidence="7">CGMCC 1.12160</strain>
    </source>
</reference>
<keyword evidence="8" id="KW-1185">Reference proteome</keyword>
<keyword evidence="3" id="KW-0547">Nucleotide-binding</keyword>
<feature type="domain" description="ABC transporter" evidence="6">
    <location>
        <begin position="7"/>
        <end position="232"/>
    </location>
</feature>
<proteinExistence type="predicted"/>
<evidence type="ECO:0000256" key="4">
    <source>
        <dbReference type="ARBA" id="ARBA00022840"/>
    </source>
</evidence>